<dbReference type="EMBL" id="SJPM01000009">
    <property type="protein sequence ID" value="TWT93604.1"/>
    <property type="molecule type" value="Genomic_DNA"/>
</dbReference>
<name>A0A5C6A1A3_9BACT</name>
<evidence type="ECO:0000259" key="2">
    <source>
        <dbReference type="PROSITE" id="PS50975"/>
    </source>
</evidence>
<sequence length="418" mass="45813">MRILLSEGSSNSARQVLYGLGRDHQIDLVDPSPWCQCRFSSLVRRRLACPPIGRDPLGYAKRVAEIVKTHDYDVLFPTHEQVYVFSKFRDVFQSHVGLAVPDFEAIRRVQSKTEFVELMNQMGLPIPASRIARDRAELLAHDDFPCFIKLAHSTASLGVQKVDNAEELLEAVQRFENNQSFKEGDSVLLQQPAPGVQSAVTAVFQEGRLIGYACAEILKTGIGGGPALRVSATHPPVQAHLERFGSALNWHGPVAIEYFYDEDTQQALYIEANPRIGETLNPTIAGVAICDAVTRISVGERMAPLSQAAPGVMSHNGFIVMIADAYNGASRTELLKRLLEHWLGRGEYGSCESEITRLREDPLSLVPATAVILRLLASPRSANGLAHATVENYSLPYAAARFIDELPEDALVGCGGLN</sequence>
<organism evidence="3 4">
    <name type="scientific">Neorhodopirellula pilleata</name>
    <dbReference type="NCBI Taxonomy" id="2714738"/>
    <lineage>
        <taxon>Bacteria</taxon>
        <taxon>Pseudomonadati</taxon>
        <taxon>Planctomycetota</taxon>
        <taxon>Planctomycetia</taxon>
        <taxon>Pirellulales</taxon>
        <taxon>Pirellulaceae</taxon>
        <taxon>Neorhodopirellula</taxon>
    </lineage>
</organism>
<dbReference type="AlphaFoldDB" id="A0A5C6A1A3"/>
<keyword evidence="1" id="KW-0547">Nucleotide-binding</keyword>
<dbReference type="Gene3D" id="3.30.1490.20">
    <property type="entry name" value="ATP-grasp fold, A domain"/>
    <property type="match status" value="1"/>
</dbReference>
<gene>
    <name evidence="3" type="ORF">Pla100_41220</name>
</gene>
<dbReference type="InterPro" id="IPR013815">
    <property type="entry name" value="ATP_grasp_subdomain_1"/>
</dbReference>
<dbReference type="GO" id="GO:0005524">
    <property type="term" value="F:ATP binding"/>
    <property type="evidence" value="ECO:0007669"/>
    <property type="project" value="UniProtKB-UniRule"/>
</dbReference>
<dbReference type="PROSITE" id="PS50975">
    <property type="entry name" value="ATP_GRASP"/>
    <property type="match status" value="1"/>
</dbReference>
<dbReference type="OrthoDB" id="2210549at2"/>
<accession>A0A5C6A1A3</accession>
<dbReference type="GO" id="GO:0046872">
    <property type="term" value="F:metal ion binding"/>
    <property type="evidence" value="ECO:0007669"/>
    <property type="project" value="InterPro"/>
</dbReference>
<comment type="caution">
    <text evidence="3">The sequence shown here is derived from an EMBL/GenBank/DDBJ whole genome shotgun (WGS) entry which is preliminary data.</text>
</comment>
<dbReference type="Gene3D" id="3.40.50.20">
    <property type="match status" value="1"/>
</dbReference>
<evidence type="ECO:0000313" key="4">
    <source>
        <dbReference type="Proteomes" id="UP000316213"/>
    </source>
</evidence>
<feature type="domain" description="ATP-grasp" evidence="2">
    <location>
        <begin position="116"/>
        <end position="298"/>
    </location>
</feature>
<dbReference type="SUPFAM" id="SSF56059">
    <property type="entry name" value="Glutathione synthetase ATP-binding domain-like"/>
    <property type="match status" value="1"/>
</dbReference>
<evidence type="ECO:0000313" key="3">
    <source>
        <dbReference type="EMBL" id="TWT93604.1"/>
    </source>
</evidence>
<keyword evidence="4" id="KW-1185">Reference proteome</keyword>
<dbReference type="InterPro" id="IPR011761">
    <property type="entry name" value="ATP-grasp"/>
</dbReference>
<evidence type="ECO:0000256" key="1">
    <source>
        <dbReference type="PROSITE-ProRule" id="PRU00409"/>
    </source>
</evidence>
<keyword evidence="1" id="KW-0067">ATP-binding</keyword>
<dbReference type="Proteomes" id="UP000316213">
    <property type="component" value="Unassembled WGS sequence"/>
</dbReference>
<dbReference type="Gene3D" id="3.30.470.20">
    <property type="entry name" value="ATP-grasp fold, B domain"/>
    <property type="match status" value="1"/>
</dbReference>
<proteinExistence type="predicted"/>
<reference evidence="3 4" key="1">
    <citation type="submission" date="2019-02" db="EMBL/GenBank/DDBJ databases">
        <title>Deep-cultivation of Planctomycetes and their phenomic and genomic characterization uncovers novel biology.</title>
        <authorList>
            <person name="Wiegand S."/>
            <person name="Jogler M."/>
            <person name="Boedeker C."/>
            <person name="Pinto D."/>
            <person name="Vollmers J."/>
            <person name="Rivas-Marin E."/>
            <person name="Kohn T."/>
            <person name="Peeters S.H."/>
            <person name="Heuer A."/>
            <person name="Rast P."/>
            <person name="Oberbeckmann S."/>
            <person name="Bunk B."/>
            <person name="Jeske O."/>
            <person name="Meyerdierks A."/>
            <person name="Storesund J.E."/>
            <person name="Kallscheuer N."/>
            <person name="Luecker S."/>
            <person name="Lage O.M."/>
            <person name="Pohl T."/>
            <person name="Merkel B.J."/>
            <person name="Hornburger P."/>
            <person name="Mueller R.-W."/>
            <person name="Bruemmer F."/>
            <person name="Labrenz M."/>
            <person name="Spormann A.M."/>
            <person name="Op Den Camp H."/>
            <person name="Overmann J."/>
            <person name="Amann R."/>
            <person name="Jetten M.S.M."/>
            <person name="Mascher T."/>
            <person name="Medema M.H."/>
            <person name="Devos D.P."/>
            <person name="Kaster A.-K."/>
            <person name="Ovreas L."/>
            <person name="Rohde M."/>
            <person name="Galperin M.Y."/>
            <person name="Jogler C."/>
        </authorList>
    </citation>
    <scope>NUCLEOTIDE SEQUENCE [LARGE SCALE GENOMIC DNA]</scope>
    <source>
        <strain evidence="3 4">Pla100</strain>
    </source>
</reference>
<protein>
    <recommendedName>
        <fullName evidence="2">ATP-grasp domain-containing protein</fullName>
    </recommendedName>
</protein>